<feature type="compositionally biased region" description="Polar residues" evidence="1">
    <location>
        <begin position="198"/>
        <end position="214"/>
    </location>
</feature>
<keyword evidence="2" id="KW-0472">Membrane</keyword>
<feature type="compositionally biased region" description="Low complexity" evidence="1">
    <location>
        <begin position="169"/>
        <end position="178"/>
    </location>
</feature>
<dbReference type="Proteomes" id="UP000475325">
    <property type="component" value="Unassembled WGS sequence"/>
</dbReference>
<protein>
    <submittedName>
        <fullName evidence="3">Uncharacterized protein</fullName>
    </submittedName>
</protein>
<feature type="region of interest" description="Disordered" evidence="1">
    <location>
        <begin position="168"/>
        <end position="214"/>
    </location>
</feature>
<feature type="compositionally biased region" description="Basic and acidic residues" evidence="1">
    <location>
        <begin position="179"/>
        <end position="193"/>
    </location>
</feature>
<sequence>MTSRTSIVYYSLVPPAIPPSQLSTPVPIDIIKSFNPKTYQRPKTKDQTLPRFLSSVFGILVGLALANGQEFPVDEHFHQDHVDLVVDIPDSVTITHPNDLLVGTNVADTVDIFGWIICGASVIIFLMCITCAICHCRRERAWKREARNDEENGVNELATFRILGGRFVNNGNNEGNESSENKEGDLRESDGEKPPPYSSQFQEFSPYTSSSIHD</sequence>
<evidence type="ECO:0000256" key="2">
    <source>
        <dbReference type="SAM" id="Phobius"/>
    </source>
</evidence>
<dbReference type="EMBL" id="WIQW01000014">
    <property type="protein sequence ID" value="KAF3105339.1"/>
    <property type="molecule type" value="Genomic_DNA"/>
</dbReference>
<organism evidence="3 4">
    <name type="scientific">Orbilia oligospora</name>
    <name type="common">Nematode-trapping fungus</name>
    <name type="synonym">Arthrobotrys oligospora</name>
    <dbReference type="NCBI Taxonomy" id="2813651"/>
    <lineage>
        <taxon>Eukaryota</taxon>
        <taxon>Fungi</taxon>
        <taxon>Dikarya</taxon>
        <taxon>Ascomycota</taxon>
        <taxon>Pezizomycotina</taxon>
        <taxon>Orbiliomycetes</taxon>
        <taxon>Orbiliales</taxon>
        <taxon>Orbiliaceae</taxon>
        <taxon>Orbilia</taxon>
    </lineage>
</organism>
<proteinExistence type="predicted"/>
<name>A0A7C8JD77_ORBOL</name>
<comment type="caution">
    <text evidence="3">The sequence shown here is derived from an EMBL/GenBank/DDBJ whole genome shotgun (WGS) entry which is preliminary data.</text>
</comment>
<evidence type="ECO:0000256" key="1">
    <source>
        <dbReference type="SAM" id="MobiDB-lite"/>
    </source>
</evidence>
<dbReference type="AlphaFoldDB" id="A0A7C8JD77"/>
<feature type="transmembrane region" description="Helical" evidence="2">
    <location>
        <begin position="49"/>
        <end position="66"/>
    </location>
</feature>
<reference evidence="3 4" key="1">
    <citation type="submission" date="2019-06" db="EMBL/GenBank/DDBJ databases">
        <authorList>
            <person name="Palmer J.M."/>
        </authorList>
    </citation>
    <scope>NUCLEOTIDE SEQUENCE [LARGE SCALE GENOMIC DNA]</scope>
    <source>
        <strain evidence="3 4">TWF102</strain>
    </source>
</reference>
<gene>
    <name evidence="3" type="ORF">TWF102_002268</name>
</gene>
<feature type="transmembrane region" description="Helical" evidence="2">
    <location>
        <begin position="112"/>
        <end position="134"/>
    </location>
</feature>
<accession>A0A7C8JD77</accession>
<evidence type="ECO:0000313" key="3">
    <source>
        <dbReference type="EMBL" id="KAF3105339.1"/>
    </source>
</evidence>
<keyword evidence="2" id="KW-0812">Transmembrane</keyword>
<evidence type="ECO:0000313" key="4">
    <source>
        <dbReference type="Proteomes" id="UP000475325"/>
    </source>
</evidence>
<keyword evidence="2" id="KW-1133">Transmembrane helix</keyword>